<evidence type="ECO:0000313" key="1">
    <source>
        <dbReference type="EMBL" id="MBW76082.1"/>
    </source>
</evidence>
<sequence>MCSDVFLRFNVTLSRVLSLSHSLSLSMAKNASTNRQLTKQAYELHDSQPLSWILGRSGFGGHARGSAGIWESPI</sequence>
<proteinExistence type="predicted"/>
<name>A0A2M4DES1_ANODA</name>
<accession>A0A2M4DES1</accession>
<dbReference type="AlphaFoldDB" id="A0A2M4DES1"/>
<dbReference type="EMBL" id="GGFL01011904">
    <property type="protein sequence ID" value="MBW76082.1"/>
    <property type="molecule type" value="Transcribed_RNA"/>
</dbReference>
<organism evidence="1">
    <name type="scientific">Anopheles darlingi</name>
    <name type="common">Mosquito</name>
    <dbReference type="NCBI Taxonomy" id="43151"/>
    <lineage>
        <taxon>Eukaryota</taxon>
        <taxon>Metazoa</taxon>
        <taxon>Ecdysozoa</taxon>
        <taxon>Arthropoda</taxon>
        <taxon>Hexapoda</taxon>
        <taxon>Insecta</taxon>
        <taxon>Pterygota</taxon>
        <taxon>Neoptera</taxon>
        <taxon>Endopterygota</taxon>
        <taxon>Diptera</taxon>
        <taxon>Nematocera</taxon>
        <taxon>Culicoidea</taxon>
        <taxon>Culicidae</taxon>
        <taxon>Anophelinae</taxon>
        <taxon>Anopheles</taxon>
    </lineage>
</organism>
<reference evidence="1" key="1">
    <citation type="submission" date="2018-01" db="EMBL/GenBank/DDBJ databases">
        <title>An insight into the sialome of Amazonian anophelines.</title>
        <authorList>
            <person name="Ribeiro J.M."/>
            <person name="Scarpassa V."/>
            <person name="Calvo E."/>
        </authorList>
    </citation>
    <scope>NUCLEOTIDE SEQUENCE</scope>
</reference>
<protein>
    <submittedName>
        <fullName evidence="1">Putative secreted protein</fullName>
    </submittedName>
</protein>